<reference evidence="1" key="1">
    <citation type="submission" date="2019-08" db="EMBL/GenBank/DDBJ databases">
        <authorList>
            <person name="Liu F."/>
        </authorList>
    </citation>
    <scope>NUCLEOTIDE SEQUENCE [LARGE SCALE GENOMIC DNA]</scope>
    <source>
        <strain evidence="1">PA1801</strain>
        <tissue evidence="1">Leaf</tissue>
    </source>
</reference>
<accession>A0A5B6X0E8</accession>
<dbReference type="Proteomes" id="UP000325315">
    <property type="component" value="Unassembled WGS sequence"/>
</dbReference>
<dbReference type="AlphaFoldDB" id="A0A5B6X0E8"/>
<gene>
    <name evidence="1" type="ORF">EPI10_030996</name>
</gene>
<dbReference type="EMBL" id="SMMG02000001">
    <property type="protein sequence ID" value="KAA3487146.1"/>
    <property type="molecule type" value="Genomic_DNA"/>
</dbReference>
<comment type="caution">
    <text evidence="1">The sequence shown here is derived from an EMBL/GenBank/DDBJ whole genome shotgun (WGS) entry which is preliminary data.</text>
</comment>
<evidence type="ECO:0000313" key="2">
    <source>
        <dbReference type="Proteomes" id="UP000325315"/>
    </source>
</evidence>
<proteinExistence type="predicted"/>
<protein>
    <submittedName>
        <fullName evidence="1">Regulator of chromosome condensation, RCC1</fullName>
    </submittedName>
</protein>
<keyword evidence="2" id="KW-1185">Reference proteome</keyword>
<sequence>MDGQHSTLSLKKKQELVSFHGTGETYGTPNTDELRVCFDLTIQHKLNIDRWIEIALMKKVKMLELDFTPCIQGTLSVTASGQFLESLLSNCPLLETMHVSHSMQFTDLNVGAYH</sequence>
<evidence type="ECO:0000313" key="1">
    <source>
        <dbReference type="EMBL" id="KAA3487146.1"/>
    </source>
</evidence>
<organism evidence="1 2">
    <name type="scientific">Gossypium australe</name>
    <dbReference type="NCBI Taxonomy" id="47621"/>
    <lineage>
        <taxon>Eukaryota</taxon>
        <taxon>Viridiplantae</taxon>
        <taxon>Streptophyta</taxon>
        <taxon>Embryophyta</taxon>
        <taxon>Tracheophyta</taxon>
        <taxon>Spermatophyta</taxon>
        <taxon>Magnoliopsida</taxon>
        <taxon>eudicotyledons</taxon>
        <taxon>Gunneridae</taxon>
        <taxon>Pentapetalae</taxon>
        <taxon>rosids</taxon>
        <taxon>malvids</taxon>
        <taxon>Malvales</taxon>
        <taxon>Malvaceae</taxon>
        <taxon>Malvoideae</taxon>
        <taxon>Gossypium</taxon>
    </lineage>
</organism>
<dbReference type="OrthoDB" id="613853at2759"/>
<name>A0A5B6X0E8_9ROSI</name>